<evidence type="ECO:0000256" key="8">
    <source>
        <dbReference type="SAM" id="MobiDB-lite"/>
    </source>
</evidence>
<feature type="transmembrane region" description="Helical" evidence="9">
    <location>
        <begin position="294"/>
        <end position="318"/>
    </location>
</feature>
<evidence type="ECO:0000256" key="1">
    <source>
        <dbReference type="ARBA" id="ARBA00004141"/>
    </source>
</evidence>
<proteinExistence type="inferred from homology"/>
<name>A0A9C7UTA4_9RHOD</name>
<dbReference type="PROSITE" id="PS50850">
    <property type="entry name" value="MFS"/>
    <property type="match status" value="1"/>
</dbReference>
<dbReference type="SUPFAM" id="SSF103473">
    <property type="entry name" value="MFS general substrate transporter"/>
    <property type="match status" value="1"/>
</dbReference>
<dbReference type="InterPro" id="IPR036259">
    <property type="entry name" value="MFS_trans_sf"/>
</dbReference>
<feature type="region of interest" description="Disordered" evidence="8">
    <location>
        <begin position="1"/>
        <end position="32"/>
    </location>
</feature>
<dbReference type="PROSITE" id="PS00217">
    <property type="entry name" value="SUGAR_TRANSPORT_2"/>
    <property type="match status" value="1"/>
</dbReference>
<dbReference type="InterPro" id="IPR005828">
    <property type="entry name" value="MFS_sugar_transport-like"/>
</dbReference>
<dbReference type="PANTHER" id="PTHR48020">
    <property type="entry name" value="PROTON MYO-INOSITOL COTRANSPORTER"/>
    <property type="match status" value="1"/>
</dbReference>
<dbReference type="Pfam" id="PF00083">
    <property type="entry name" value="Sugar_tr"/>
    <property type="match status" value="1"/>
</dbReference>
<sequence>MEKHSDEEILTTQDLEDSPKHSDSLTGGKEEVKNQQIDEGGTWLLHWFQFFAAFGAMMMGLDQSVIGTASIYAEPDLNISASLWSWISAGASLGATLGSLTAIPFSDLLGRKKALLTCTILYFVGTGMQTFGKEYAVLVAGRLIMGVGMGQESMIMNIYIAEVAPWRTRGGNLNSYNAFQMAGGFIANIWLSITIQVDTMWRWRLFLGSGFVVAFIQFIGVVMFAESPRWHMKNNRYEEAKKVWIRYHGDGPNSLRDFEYALQLVEEELEERKKFQKGFFGDIKEIVTNPRIRAPFVTGAMLGFTSQFSGGTAIAYYMTPILVGIGVTAKKAVYAQIPLGFWSLASSIPAFYALDKFGRRFCYLILSLPFVILGIIFGMIGFSLNTASSRAGLFLVGWALINGNGNIGINPVQWVMCGEMYELPVRSYGAAWSAFWIFISAFTTTKTFTKTTNAIGHIGTFGLYLAFTCFFYFWDFLTLPETKNKTLEEVREQFDGGILGLMKRNAKNLTSYLKSKLRKKQINQHNMED</sequence>
<keyword evidence="3 7" id="KW-0813">Transport</keyword>
<feature type="transmembrane region" description="Helical" evidence="9">
    <location>
        <begin position="425"/>
        <end position="442"/>
    </location>
</feature>
<dbReference type="AlphaFoldDB" id="A0A9C7UTA4"/>
<protein>
    <recommendedName>
        <fullName evidence="10">Major facilitator superfamily (MFS) profile domain-containing protein</fullName>
    </recommendedName>
</protein>
<feature type="domain" description="Major facilitator superfamily (MFS) profile" evidence="10">
    <location>
        <begin position="48"/>
        <end position="483"/>
    </location>
</feature>
<feature type="transmembrane region" description="Helical" evidence="9">
    <location>
        <begin position="205"/>
        <end position="225"/>
    </location>
</feature>
<evidence type="ECO:0000256" key="5">
    <source>
        <dbReference type="ARBA" id="ARBA00022989"/>
    </source>
</evidence>
<dbReference type="GO" id="GO:0016020">
    <property type="term" value="C:membrane"/>
    <property type="evidence" value="ECO:0007669"/>
    <property type="project" value="UniProtKB-SubCell"/>
</dbReference>
<dbReference type="InterPro" id="IPR020846">
    <property type="entry name" value="MFS_dom"/>
</dbReference>
<dbReference type="OrthoDB" id="6133115at2759"/>
<comment type="subcellular location">
    <subcellularLocation>
        <location evidence="1">Membrane</location>
        <topology evidence="1">Multi-pass membrane protein</topology>
    </subcellularLocation>
</comment>
<dbReference type="Proteomes" id="UP001061958">
    <property type="component" value="Unassembled WGS sequence"/>
</dbReference>
<dbReference type="EMBL" id="BQMJ01000061">
    <property type="protein sequence ID" value="GJQ14876.1"/>
    <property type="molecule type" value="Genomic_DNA"/>
</dbReference>
<keyword evidence="4 9" id="KW-0812">Transmembrane</keyword>
<feature type="transmembrane region" description="Helical" evidence="9">
    <location>
        <begin position="361"/>
        <end position="384"/>
    </location>
</feature>
<feature type="transmembrane region" description="Helical" evidence="9">
    <location>
        <begin position="454"/>
        <end position="474"/>
    </location>
</feature>
<dbReference type="NCBIfam" id="TIGR00879">
    <property type="entry name" value="SP"/>
    <property type="match status" value="1"/>
</dbReference>
<dbReference type="PRINTS" id="PR00171">
    <property type="entry name" value="SUGRTRNSPORT"/>
</dbReference>
<evidence type="ECO:0000256" key="2">
    <source>
        <dbReference type="ARBA" id="ARBA00010992"/>
    </source>
</evidence>
<evidence type="ECO:0000256" key="9">
    <source>
        <dbReference type="SAM" id="Phobius"/>
    </source>
</evidence>
<dbReference type="InterPro" id="IPR003663">
    <property type="entry name" value="Sugar/inositol_transpt"/>
</dbReference>
<dbReference type="PANTHER" id="PTHR48020:SF9">
    <property type="entry name" value="MAJOR FACILITATOR SUPERFAMILY (MFS) PROFILE DOMAIN-CONTAINING PROTEIN"/>
    <property type="match status" value="1"/>
</dbReference>
<evidence type="ECO:0000313" key="12">
    <source>
        <dbReference type="Proteomes" id="UP001061958"/>
    </source>
</evidence>
<comment type="caution">
    <text evidence="11">The sequence shown here is derived from an EMBL/GenBank/DDBJ whole genome shotgun (WGS) entry which is preliminary data.</text>
</comment>
<organism evidence="11 12">
    <name type="scientific">Galdieria partita</name>
    <dbReference type="NCBI Taxonomy" id="83374"/>
    <lineage>
        <taxon>Eukaryota</taxon>
        <taxon>Rhodophyta</taxon>
        <taxon>Bangiophyceae</taxon>
        <taxon>Galdieriales</taxon>
        <taxon>Galdieriaceae</taxon>
        <taxon>Galdieria</taxon>
    </lineage>
</organism>
<evidence type="ECO:0000256" key="3">
    <source>
        <dbReference type="ARBA" id="ARBA00022448"/>
    </source>
</evidence>
<evidence type="ECO:0000313" key="11">
    <source>
        <dbReference type="EMBL" id="GJQ14876.1"/>
    </source>
</evidence>
<dbReference type="Gene3D" id="1.20.1250.20">
    <property type="entry name" value="MFS general substrate transporter like domains"/>
    <property type="match status" value="1"/>
</dbReference>
<feature type="transmembrane region" description="Helical" evidence="9">
    <location>
        <begin position="173"/>
        <end position="193"/>
    </location>
</feature>
<dbReference type="InterPro" id="IPR005829">
    <property type="entry name" value="Sugar_transporter_CS"/>
</dbReference>
<accession>A0A9C7UTA4</accession>
<feature type="transmembrane region" description="Helical" evidence="9">
    <location>
        <begin position="114"/>
        <end position="131"/>
    </location>
</feature>
<dbReference type="GO" id="GO:0022857">
    <property type="term" value="F:transmembrane transporter activity"/>
    <property type="evidence" value="ECO:0007669"/>
    <property type="project" value="InterPro"/>
</dbReference>
<feature type="transmembrane region" description="Helical" evidence="9">
    <location>
        <begin position="333"/>
        <end position="354"/>
    </location>
</feature>
<reference evidence="11" key="1">
    <citation type="journal article" date="2022" name="Proc. Natl. Acad. Sci. U.S.A.">
        <title>Life cycle and functional genomics of the unicellular red alga Galdieria for elucidating algal and plant evolution and industrial use.</title>
        <authorList>
            <person name="Hirooka S."/>
            <person name="Itabashi T."/>
            <person name="Ichinose T.M."/>
            <person name="Onuma R."/>
            <person name="Fujiwara T."/>
            <person name="Yamashita S."/>
            <person name="Jong L.W."/>
            <person name="Tomita R."/>
            <person name="Iwane A.H."/>
            <person name="Miyagishima S.Y."/>
        </authorList>
    </citation>
    <scope>NUCLEOTIDE SEQUENCE</scope>
    <source>
        <strain evidence="11">NBRC 102759</strain>
    </source>
</reference>
<gene>
    <name evidence="11" type="ORF">GpartN1_g6667.t1</name>
</gene>
<evidence type="ECO:0000256" key="6">
    <source>
        <dbReference type="ARBA" id="ARBA00023136"/>
    </source>
</evidence>
<evidence type="ECO:0000256" key="4">
    <source>
        <dbReference type="ARBA" id="ARBA00022692"/>
    </source>
</evidence>
<feature type="transmembrane region" description="Helical" evidence="9">
    <location>
        <begin position="143"/>
        <end position="161"/>
    </location>
</feature>
<dbReference type="InterPro" id="IPR050814">
    <property type="entry name" value="Myo-inositol_Transporter"/>
</dbReference>
<dbReference type="PROSITE" id="PS00216">
    <property type="entry name" value="SUGAR_TRANSPORT_1"/>
    <property type="match status" value="2"/>
</dbReference>
<comment type="similarity">
    <text evidence="2 7">Belongs to the major facilitator superfamily. Sugar transporter (TC 2.A.1.1) family.</text>
</comment>
<evidence type="ECO:0000256" key="7">
    <source>
        <dbReference type="RuleBase" id="RU003346"/>
    </source>
</evidence>
<feature type="transmembrane region" description="Helical" evidence="9">
    <location>
        <begin position="43"/>
        <end position="61"/>
    </location>
</feature>
<keyword evidence="6 9" id="KW-0472">Membrane</keyword>
<evidence type="ECO:0000259" key="10">
    <source>
        <dbReference type="PROSITE" id="PS50850"/>
    </source>
</evidence>
<feature type="transmembrane region" description="Helical" evidence="9">
    <location>
        <begin position="81"/>
        <end position="102"/>
    </location>
</feature>
<feature type="compositionally biased region" description="Basic and acidic residues" evidence="8">
    <location>
        <begin position="17"/>
        <end position="32"/>
    </location>
</feature>
<keyword evidence="12" id="KW-1185">Reference proteome</keyword>
<keyword evidence="5 9" id="KW-1133">Transmembrane helix</keyword>
<reference evidence="11" key="2">
    <citation type="submission" date="2022-01" db="EMBL/GenBank/DDBJ databases">
        <authorList>
            <person name="Hirooka S."/>
            <person name="Miyagishima S.Y."/>
        </authorList>
    </citation>
    <scope>NUCLEOTIDE SEQUENCE</scope>
    <source>
        <strain evidence="11">NBRC 102759</strain>
    </source>
</reference>